<dbReference type="SUPFAM" id="SSF56672">
    <property type="entry name" value="DNA/RNA polymerases"/>
    <property type="match status" value="1"/>
</dbReference>
<organism evidence="5">
    <name type="scientific">Zhangye Narna tick virus 1</name>
    <dbReference type="NCBI Taxonomy" id="2972236"/>
    <lineage>
        <taxon>Viruses</taxon>
        <taxon>Riboviria</taxon>
        <taxon>Orthornavirae</taxon>
        <taxon>Lenarviricota</taxon>
        <taxon>Amabiliviricetes</taxon>
        <taxon>Wolframvirales</taxon>
        <taxon>Narnaviridae</taxon>
    </lineage>
</organism>
<dbReference type="EMBL" id="ON746434">
    <property type="protein sequence ID" value="UYL95382.1"/>
    <property type="molecule type" value="Genomic_RNA"/>
</dbReference>
<evidence type="ECO:0000256" key="1">
    <source>
        <dbReference type="ARBA" id="ARBA00022484"/>
    </source>
</evidence>
<proteinExistence type="predicted"/>
<keyword evidence="2" id="KW-0808">Transferase</keyword>
<evidence type="ECO:0000313" key="5">
    <source>
        <dbReference type="EMBL" id="UYL95382.1"/>
    </source>
</evidence>
<dbReference type="InterPro" id="IPR008686">
    <property type="entry name" value="RNA_pol_mitovir"/>
</dbReference>
<dbReference type="PANTHER" id="PTHR34456">
    <property type="entry name" value="MITOVIRUS RNA-DEPENDENT RNA POLYMERASE"/>
    <property type="match status" value="1"/>
</dbReference>
<dbReference type="GO" id="GO:0003968">
    <property type="term" value="F:RNA-directed RNA polymerase activity"/>
    <property type="evidence" value="ECO:0007669"/>
    <property type="project" value="UniProtKB-KW"/>
</dbReference>
<feature type="compositionally biased region" description="Basic and acidic residues" evidence="4">
    <location>
        <begin position="689"/>
        <end position="711"/>
    </location>
</feature>
<protein>
    <submittedName>
        <fullName evidence="5">RNA-dependent RNA polymerase</fullName>
    </submittedName>
</protein>
<name>A0A9E7V1X7_9VIRU</name>
<accession>A0A9E7V1X7</accession>
<evidence type="ECO:0000256" key="3">
    <source>
        <dbReference type="ARBA" id="ARBA00022695"/>
    </source>
</evidence>
<dbReference type="PANTHER" id="PTHR34456:SF9">
    <property type="entry name" value="MITOVIRUS RNA-DEPENDENT RNA POLYMERASE"/>
    <property type="match status" value="1"/>
</dbReference>
<reference evidence="5" key="1">
    <citation type="submission" date="2022-05" db="EMBL/GenBank/DDBJ databases">
        <authorList>
            <person name="Cao W."/>
            <person name="Jia N."/>
            <person name="Lam T.T.-Y."/>
            <person name="Ni X."/>
            <person name="Liu J."/>
        </authorList>
    </citation>
    <scope>NUCLEOTIDE SEQUENCE</scope>
    <source>
        <strain evidence="5">TIGMIC 1</strain>
    </source>
</reference>
<evidence type="ECO:0000256" key="4">
    <source>
        <dbReference type="SAM" id="MobiDB-lite"/>
    </source>
</evidence>
<evidence type="ECO:0000256" key="2">
    <source>
        <dbReference type="ARBA" id="ARBA00022679"/>
    </source>
</evidence>
<feature type="region of interest" description="Disordered" evidence="4">
    <location>
        <begin position="682"/>
        <end position="711"/>
    </location>
</feature>
<dbReference type="InterPro" id="IPR043502">
    <property type="entry name" value="DNA/RNA_pol_sf"/>
</dbReference>
<keyword evidence="3" id="KW-0548">Nucleotidyltransferase</keyword>
<dbReference type="Pfam" id="PF05919">
    <property type="entry name" value="Mitovir_RNA_pol"/>
    <property type="match status" value="1"/>
</dbReference>
<keyword evidence="1 5" id="KW-0696">RNA-directed RNA polymerase</keyword>
<sequence>MIKDRVCQHLRSVGYDQTESSRFASLIQKWCDRSGNEWTVERLKSLKVAFKNSLETGQYQLPAYWATRKNRSGKTIVRDGFVHRVLTSPNEGKNLVRKEAFLRLYQVIKLDGPSKKQLSKMETAIEGKPTADPEVLRQLCSAVKVRRANHRTVARVQVVGNSSKTLSQMWGNRQKRSPAYVIPENDSGKSTKLVSTSREDVETAKFIDYFSVDRQTNEFWSRYPGFVGDRLLGPGRPCPRVRYTEIPLKDLPAGTLTVIQEGGAKARWVANPLLAFQALGEPLKDKLWEYTKELYPDVICTDDQGRGYGIVAQWITEGRKVWSFDASSFTDRFPLQLQLSVLQQLQDMGIASKADVESFKLVVQKRWQCNVVGREISWTQGQPLGYGPSFHIATLTHAALVETLAKDPSVLADAKMFCVVGDDIVIADERLAHAYEFAMTKLGVEINRQKSLISNDYAEFLGKLISKEGVNPSIKVKFLLSSDQVVDTLRFYGPNGLKWLTPRERGMAMRAYLPVDLGGLDWRLPNTTYREWLAITRQEEFAVKRLVNDVAAFYGRESLTGASDVEREINRRIEFYSINGYDLSASEWARLGVTEELNALTNLPIAKTREESRSLPSTSNTFVHVVDMVSKLSSRGLETTPLTKDYLDSLLRNNHVAITRHGYLNETEKPYTGQSVIEVTNEQSSPAVRVKERDVFHKGRKRHEEDPGYEP</sequence>